<evidence type="ECO:0000313" key="1">
    <source>
        <dbReference type="EMBL" id="QJX00746.1"/>
    </source>
</evidence>
<protein>
    <submittedName>
        <fullName evidence="1">Uncharacterized protein</fullName>
    </submittedName>
</protein>
<keyword evidence="2" id="KW-1185">Reference proteome</keyword>
<evidence type="ECO:0000313" key="2">
    <source>
        <dbReference type="Proteomes" id="UP000503447"/>
    </source>
</evidence>
<dbReference type="AlphaFoldDB" id="A0A6M5Z3R3"/>
<dbReference type="EMBL" id="CP053452">
    <property type="protein sequence ID" value="QJX00746.1"/>
    <property type="molecule type" value="Genomic_DNA"/>
</dbReference>
<name>A0A6M5Z3R3_9BACT</name>
<dbReference type="Proteomes" id="UP000503447">
    <property type="component" value="Chromosome"/>
</dbReference>
<sequence length="191" mass="20949">MPVREHFRGWLRRELERHSFHNAWATYMAAALNDCFPDGYRASPNVQKAIEIDVAPYGNVQSAPVPRAAGHGEWQPSAGTMTAPFERAGETAEVLVHGDRDGRYLAAAIELVSEGNKDRAEARESFVAKCETYIQNGAGLVIVDLVTTRSANLHDELMARVGPADYTAWGERLYATAYRASGKNGSGRLTI</sequence>
<dbReference type="RefSeq" id="WP_171475437.1">
    <property type="nucleotide sequence ID" value="NZ_CP053452.2"/>
</dbReference>
<organism evidence="1 2">
    <name type="scientific">Frigoriglobus tundricola</name>
    <dbReference type="NCBI Taxonomy" id="2774151"/>
    <lineage>
        <taxon>Bacteria</taxon>
        <taxon>Pseudomonadati</taxon>
        <taxon>Planctomycetota</taxon>
        <taxon>Planctomycetia</taxon>
        <taxon>Gemmatales</taxon>
        <taxon>Gemmataceae</taxon>
        <taxon>Frigoriglobus</taxon>
    </lineage>
</organism>
<proteinExistence type="predicted"/>
<dbReference type="KEGG" id="ftj:FTUN_8378"/>
<reference evidence="2" key="1">
    <citation type="submission" date="2020-05" db="EMBL/GenBank/DDBJ databases">
        <title>Frigoriglobus tundricola gen. nov., sp. nov., a psychrotolerant cellulolytic planctomycete of the family Gemmataceae with two divergent copies of 16S rRNA gene.</title>
        <authorList>
            <person name="Kulichevskaya I.S."/>
            <person name="Ivanova A.A."/>
            <person name="Naumoff D.G."/>
            <person name="Beletsky A.V."/>
            <person name="Rijpstra W.I.C."/>
            <person name="Sinninghe Damste J.S."/>
            <person name="Mardanov A.V."/>
            <person name="Ravin N.V."/>
            <person name="Dedysh S.N."/>
        </authorList>
    </citation>
    <scope>NUCLEOTIDE SEQUENCE [LARGE SCALE GENOMIC DNA]</scope>
    <source>
        <strain evidence="2">PL17</strain>
    </source>
</reference>
<accession>A0A6M5Z3R3</accession>
<gene>
    <name evidence="1" type="ORF">FTUN_8378</name>
</gene>